<dbReference type="PIRSF" id="PIRSF037309">
    <property type="entry name" value="PP2A_PR55"/>
    <property type="match status" value="1"/>
</dbReference>
<sequence>MFSTFQSHQPDFDYLKSVEIEEKINDISWLEPYHYSHFLLTTNDKTVKFFRISETTKAQILPHGPRPSSGGGRDGSQRFLSRESSLSSSPVHDGKCKKVFSNAHHYNIHSVSVCSDQEYFISSDDLRINLWSLERNDTCFTIVDIKPENMEDLAEVITTAQFHTFEPCIFVYTTSKGLTKLCDTRMNAICDVPALVFNENHYINDSQFAEATLSISSFDFGSDPNLFLTRDYLNVNVWDLRMNKASLETHGVQEYLNHDDMLNMVYENDCLFDRFDARFTKNDKCIVTGTYNNMFAHRTRGEEEVDTTLYFRADLEHIQNRNNTKTLEPYHVTGPVTMPRKKNGCVQSIDVQNMNFDQKISSLDCHPREDLLVVGVEGMLLFLKNDKT</sequence>
<evidence type="ECO:0000256" key="3">
    <source>
        <dbReference type="ARBA" id="ARBA00022737"/>
    </source>
</evidence>
<dbReference type="SUPFAM" id="SSF50978">
    <property type="entry name" value="WD40 repeat-like"/>
    <property type="match status" value="1"/>
</dbReference>
<gene>
    <name evidence="5" type="ORF">RF11_01508</name>
</gene>
<accession>A0A0C2M550</accession>
<organism evidence="5 6">
    <name type="scientific">Thelohanellus kitauei</name>
    <name type="common">Myxosporean</name>
    <dbReference type="NCBI Taxonomy" id="669202"/>
    <lineage>
        <taxon>Eukaryota</taxon>
        <taxon>Metazoa</taxon>
        <taxon>Cnidaria</taxon>
        <taxon>Myxozoa</taxon>
        <taxon>Myxosporea</taxon>
        <taxon>Bivalvulida</taxon>
        <taxon>Platysporina</taxon>
        <taxon>Myxobolidae</taxon>
        <taxon>Thelohanellus</taxon>
    </lineage>
</organism>
<evidence type="ECO:0000256" key="1">
    <source>
        <dbReference type="ARBA" id="ARBA00008259"/>
    </source>
</evidence>
<feature type="compositionally biased region" description="Low complexity" evidence="4">
    <location>
        <begin position="77"/>
        <end position="89"/>
    </location>
</feature>
<dbReference type="EMBL" id="JWZT01005104">
    <property type="protein sequence ID" value="KII62135.1"/>
    <property type="molecule type" value="Genomic_DNA"/>
</dbReference>
<evidence type="ECO:0000313" key="6">
    <source>
        <dbReference type="Proteomes" id="UP000031668"/>
    </source>
</evidence>
<dbReference type="Proteomes" id="UP000031668">
    <property type="component" value="Unassembled WGS sequence"/>
</dbReference>
<proteinExistence type="inferred from homology"/>
<dbReference type="GO" id="GO:0019888">
    <property type="term" value="F:protein phosphatase regulator activity"/>
    <property type="evidence" value="ECO:0007669"/>
    <property type="project" value="InterPro"/>
</dbReference>
<evidence type="ECO:0000256" key="2">
    <source>
        <dbReference type="ARBA" id="ARBA00022574"/>
    </source>
</evidence>
<keyword evidence="2" id="KW-0853">WD repeat</keyword>
<evidence type="ECO:0000313" key="5">
    <source>
        <dbReference type="EMBL" id="KII62135.1"/>
    </source>
</evidence>
<feature type="region of interest" description="Disordered" evidence="4">
    <location>
        <begin position="60"/>
        <end position="91"/>
    </location>
</feature>
<dbReference type="AlphaFoldDB" id="A0A0C2M550"/>
<dbReference type="OMA" id="MDYSVRH"/>
<dbReference type="InterPro" id="IPR015943">
    <property type="entry name" value="WD40/YVTN_repeat-like_dom_sf"/>
</dbReference>
<dbReference type="Gene3D" id="2.130.10.10">
    <property type="entry name" value="YVTN repeat-like/Quinoprotein amine dehydrogenase"/>
    <property type="match status" value="1"/>
</dbReference>
<reference evidence="5 6" key="1">
    <citation type="journal article" date="2014" name="Genome Biol. Evol.">
        <title>The genome of the myxosporean Thelohanellus kitauei shows adaptations to nutrient acquisition within its fish host.</title>
        <authorList>
            <person name="Yang Y."/>
            <person name="Xiong J."/>
            <person name="Zhou Z."/>
            <person name="Huo F."/>
            <person name="Miao W."/>
            <person name="Ran C."/>
            <person name="Liu Y."/>
            <person name="Zhang J."/>
            <person name="Feng J."/>
            <person name="Wang M."/>
            <person name="Wang M."/>
            <person name="Wang L."/>
            <person name="Yao B."/>
        </authorList>
    </citation>
    <scope>NUCLEOTIDE SEQUENCE [LARGE SCALE GENOMIC DNA]</scope>
    <source>
        <strain evidence="5">Wuqing</strain>
    </source>
</reference>
<protein>
    <submittedName>
        <fullName evidence="5">Serine/threonine-protein phosphatase 2A 55 kDa regulatory subunit B delta isoform</fullName>
    </submittedName>
</protein>
<dbReference type="InterPro" id="IPR000009">
    <property type="entry name" value="PP2A_PR55"/>
</dbReference>
<name>A0A0C2M550_THEKT</name>
<dbReference type="PRINTS" id="PR00600">
    <property type="entry name" value="PP2APR55"/>
</dbReference>
<comment type="similarity">
    <text evidence="1">Belongs to the phosphatase 2A regulatory subunit B family.</text>
</comment>
<comment type="caution">
    <text evidence="5">The sequence shown here is derived from an EMBL/GenBank/DDBJ whole genome shotgun (WGS) entry which is preliminary data.</text>
</comment>
<dbReference type="PANTHER" id="PTHR11871">
    <property type="entry name" value="PROTEIN PHOSPHATASE PP2A REGULATORY SUBUNIT B"/>
    <property type="match status" value="1"/>
</dbReference>
<dbReference type="InterPro" id="IPR001680">
    <property type="entry name" value="WD40_rpt"/>
</dbReference>
<dbReference type="Pfam" id="PF00400">
    <property type="entry name" value="WD40"/>
    <property type="match status" value="1"/>
</dbReference>
<keyword evidence="6" id="KW-1185">Reference proteome</keyword>
<dbReference type="OrthoDB" id="6274823at2759"/>
<keyword evidence="3" id="KW-0677">Repeat</keyword>
<evidence type="ECO:0000256" key="4">
    <source>
        <dbReference type="SAM" id="MobiDB-lite"/>
    </source>
</evidence>
<dbReference type="InterPro" id="IPR036322">
    <property type="entry name" value="WD40_repeat_dom_sf"/>
</dbReference>
<dbReference type="GO" id="GO:0000159">
    <property type="term" value="C:protein phosphatase type 2A complex"/>
    <property type="evidence" value="ECO:0007669"/>
    <property type="project" value="InterPro"/>
</dbReference>